<keyword evidence="2" id="KW-1133">Transmembrane helix</keyword>
<dbReference type="EMBL" id="MJEQ01037188">
    <property type="protein sequence ID" value="OIT01538.1"/>
    <property type="molecule type" value="Genomic_DNA"/>
</dbReference>
<dbReference type="OMA" id="DTEAMRH"/>
<dbReference type="OrthoDB" id="993453at2759"/>
<keyword evidence="2" id="KW-0812">Transmembrane</keyword>
<dbReference type="PANTHER" id="PTHR34807:SF9">
    <property type="match status" value="1"/>
</dbReference>
<name>A0A1J6IAE1_NICAT</name>
<dbReference type="SMR" id="A0A1J6IAE1"/>
<gene>
    <name evidence="3" type="ORF">A4A49_13941</name>
</gene>
<keyword evidence="4" id="KW-1185">Reference proteome</keyword>
<dbReference type="Gramene" id="OIT01538">
    <property type="protein sequence ID" value="OIT01538"/>
    <property type="gene ID" value="A4A49_13941"/>
</dbReference>
<evidence type="ECO:0000256" key="2">
    <source>
        <dbReference type="SAM" id="Phobius"/>
    </source>
</evidence>
<accession>A0A1J6IAE1</accession>
<comment type="caution">
    <text evidence="3">The sequence shown here is derived from an EMBL/GenBank/DDBJ whole genome shotgun (WGS) entry which is preliminary data.</text>
</comment>
<feature type="region of interest" description="Disordered" evidence="1">
    <location>
        <begin position="164"/>
        <end position="184"/>
    </location>
</feature>
<organism evidence="3 4">
    <name type="scientific">Nicotiana attenuata</name>
    <name type="common">Coyote tobacco</name>
    <dbReference type="NCBI Taxonomy" id="49451"/>
    <lineage>
        <taxon>Eukaryota</taxon>
        <taxon>Viridiplantae</taxon>
        <taxon>Streptophyta</taxon>
        <taxon>Embryophyta</taxon>
        <taxon>Tracheophyta</taxon>
        <taxon>Spermatophyta</taxon>
        <taxon>Magnoliopsida</taxon>
        <taxon>eudicotyledons</taxon>
        <taxon>Gunneridae</taxon>
        <taxon>Pentapetalae</taxon>
        <taxon>asterids</taxon>
        <taxon>lamiids</taxon>
        <taxon>Solanales</taxon>
        <taxon>Solanaceae</taxon>
        <taxon>Nicotianoideae</taxon>
        <taxon>Nicotianeae</taxon>
        <taxon>Nicotiana</taxon>
    </lineage>
</organism>
<feature type="transmembrane region" description="Helical" evidence="2">
    <location>
        <begin position="6"/>
        <end position="27"/>
    </location>
</feature>
<keyword evidence="2" id="KW-0472">Membrane</keyword>
<reference evidence="3" key="1">
    <citation type="submission" date="2016-11" db="EMBL/GenBank/DDBJ databases">
        <title>The genome of Nicotiana attenuata.</title>
        <authorList>
            <person name="Xu S."/>
            <person name="Brockmoeller T."/>
            <person name="Gaquerel E."/>
            <person name="Navarro A."/>
            <person name="Kuhl H."/>
            <person name="Gase K."/>
            <person name="Ling Z."/>
            <person name="Zhou W."/>
            <person name="Kreitzer C."/>
            <person name="Stanke M."/>
            <person name="Tang H."/>
            <person name="Lyons E."/>
            <person name="Pandey P."/>
            <person name="Pandey S.P."/>
            <person name="Timmermann B."/>
            <person name="Baldwin I.T."/>
        </authorList>
    </citation>
    <scope>NUCLEOTIDE SEQUENCE [LARGE SCALE GENOMIC DNA]</scope>
    <source>
        <strain evidence="3">UT</strain>
    </source>
</reference>
<proteinExistence type="predicted"/>
<dbReference type="Proteomes" id="UP000187609">
    <property type="component" value="Unassembled WGS sequence"/>
</dbReference>
<dbReference type="AlphaFoldDB" id="A0A1J6IAE1"/>
<dbReference type="STRING" id="49451.A0A1J6IAE1"/>
<evidence type="ECO:0000313" key="3">
    <source>
        <dbReference type="EMBL" id="OIT01538.1"/>
    </source>
</evidence>
<evidence type="ECO:0000313" key="4">
    <source>
        <dbReference type="Proteomes" id="UP000187609"/>
    </source>
</evidence>
<sequence>MYYYYYIFLLHLCGLFGVCLSLSRTFLPPLSFPFFPYLQLLFFVVLLLFSHLHASLSSLFSLFCRLDSSSYFPRSDFFCDLMSKKMKRVSLESSSYGVFEDSKSRLKRQILFQDYQELHKETDGTRHKLEDSKLRKLRLLAEVRFLRQRRAYLLQLKSLSRPQGQQLVPMPNPETYDKNRSKDKVYSKKKAKLNKLTPLPGPKQNGRIQVASKKTPDIHVRQKHKLGGGKDDVLHNAVFGLNREARVYSEKEVSSGKGAPAYDLKQNERFYIANNADLRRGSKPAFDLNNDTGHSGKEAALPTRAPVFDLNEISMGEEETQANFEQVQFEEPKRSHIRNQNDDQHNDLKLLVCRNVGEGTSQVGKRKLSWQDPVALRV</sequence>
<protein>
    <submittedName>
        <fullName evidence="3">Uncharacterized protein</fullName>
    </submittedName>
</protein>
<feature type="transmembrane region" description="Helical" evidence="2">
    <location>
        <begin position="34"/>
        <end position="54"/>
    </location>
</feature>
<dbReference type="PANTHER" id="PTHR34807">
    <property type="entry name" value="OS08G0270800 PROTEIN"/>
    <property type="match status" value="1"/>
</dbReference>
<dbReference type="KEGG" id="nau:109226460"/>
<evidence type="ECO:0000256" key="1">
    <source>
        <dbReference type="SAM" id="MobiDB-lite"/>
    </source>
</evidence>
<feature type="compositionally biased region" description="Basic and acidic residues" evidence="1">
    <location>
        <begin position="175"/>
        <end position="184"/>
    </location>
</feature>